<evidence type="ECO:0000313" key="2">
    <source>
        <dbReference type="Proteomes" id="UP001145114"/>
    </source>
</evidence>
<name>A0ACC1HKI0_9FUNG</name>
<sequence length="1679" mass="184691">MSNSSDISVPQLMNELKLMIDHQDPKTLVVSVHCLLGQTSLSDISKLLVVMTLCWSPSDFLTLLQILVAQPPPNAVGARPFPTSYFGEEYYNTMVEQLKTLSLAELSTSEWIKNLGMALEAAVMQAGQQVEYARQAGPVAGIGHLAYGGMTKDTSQAMASLVAFIFQIIPCSSISMHQFFVSTRGEDAARPTSPRLLAEASDELHDAMVMLYDEWVQKLLQIIQQYPPNIYQSAPAVVKDPNSNYFTWGTMSLHSIVAAETLRNLLIRRIFLTNPDKQDGAGQAQGQESLRDELEVAILRSVISGDPSSVYGMMVACHRLLQMYYHVHRDRAVTPGRRIETGLMSRTLQSLEWAASGLAPILGFSEDEFSGAMSMNEVLNRLNSMKTTILEIHAPHLGSWPRDSASSLRYAELHLVQSVARVLDTQAPPENTFSTMLKSIVALCSPNPDLATVYARCLQAMALYADVFSVHTGLYMLGPLGADAGLTPSQKANLASPISNVWEAFAETLADTPCAFSNKPTCIWFEGILVCAPFISRTKCTSFKYQCQRFLDEWFYALVSVSSAENNEPLTRLLANLRGYGSQLSDLSLPATDKIHQQQQPPPPPQAQLSVSTVPFSVPGAIYTFFDRWPSLCGIGTEQAGLANIWKSNMLYFLPDAPSIAYAVCQLLSRDSGYLEVANPSVGRSEIGWLSRIESFLFDPPQTCWLPMSLALSTTEKDAKVKEAIALLKAAPLHVLLDWVGCQDASPAITLEAIRSHLELIRGWLQQVPYLCPRLHLALGSPPQSGRPAAHLSLNPLQAPTLLDLYQKTGDDEKDGTTQREIQAIARHWLDQSVILPYSLFESAIDQLLCANFPSPKKLLIEHVTTQYMCLDPVGGPDLIIRCISRNIENIKYNYNHRNSPFYAIRSLFMHDKLPATALRTVASSSSSLSSSALGAPSHLSQAAQDADSSTAALPPEPVYTSVVGGRVQRKEPSVTKAPQSVAKFPKTCCRILLSLTARLFEREDPASSPVYSWLTDLIQVAPFSALKDYANGLLFDQPVFGDPLYSACGNQWHKKAINILELWAKDQLVISVILSPVAGALFDHLAKAGSLQLAFAKLEECLESLPVFRSAIVNFFSNPAPDATCIDTLKSMARIPWDPAELTEFTLHPLMRILLMIEDSIDSGEIPSDTTKVVKRDWFLLYFGKILLEEPAAQVSGHADTSTTAIASSAARFAVALWRYLFANNMQQLNRLVPWCDAVSSEQGPILYTAGSAHQPIIPLSPLVRIFHMIEQQIPERQDLLLNVILPSSRNSPRCLFDWSVPDVSLSTFLQDLVYIYTICRSSHILSFVESQFKAILSTSPADSSEIASRWCLEVAKAIAGSLFLPNLMEPTGINASILTDRDNSSTDRLMPLFTGLLTAILTRYPAESTIDDSSFFDHYVQAIVNVIEDSMWDMASEVEASRNVLHRCPNPTITKSTTKFDAKPGDDPFLARVTGSTFGEPAVGSIVRKAGGGDGGEPGASIHSISDNGPYTHSSSASHTQVAIYRRSNVSASRAAAGLERSILLISQLFLQEDFIRSCGSDADDREGRGRLLNLFFAKLACSRLFLDTLMTAVGHKMCNFETVEPVRHLLRCLWKLSTTTRSSVPGTQDLSASDAMLPTPVKRIWSSLDFSPLAMQIDPNNAETRFFSWKDLVDTV</sequence>
<evidence type="ECO:0000313" key="1">
    <source>
        <dbReference type="EMBL" id="KAJ1675762.1"/>
    </source>
</evidence>
<comment type="caution">
    <text evidence="1">The sequence shown here is derived from an EMBL/GenBank/DDBJ whole genome shotgun (WGS) entry which is preliminary data.</text>
</comment>
<dbReference type="EMBL" id="JAMZIH010005182">
    <property type="protein sequence ID" value="KAJ1675762.1"/>
    <property type="molecule type" value="Genomic_DNA"/>
</dbReference>
<proteinExistence type="predicted"/>
<organism evidence="1 2">
    <name type="scientific">Spiromyces aspiralis</name>
    <dbReference type="NCBI Taxonomy" id="68401"/>
    <lineage>
        <taxon>Eukaryota</taxon>
        <taxon>Fungi</taxon>
        <taxon>Fungi incertae sedis</taxon>
        <taxon>Zoopagomycota</taxon>
        <taxon>Kickxellomycotina</taxon>
        <taxon>Kickxellomycetes</taxon>
        <taxon>Kickxellales</taxon>
        <taxon>Kickxellaceae</taxon>
        <taxon>Spiromyces</taxon>
    </lineage>
</organism>
<reference evidence="1" key="1">
    <citation type="submission" date="2022-06" db="EMBL/GenBank/DDBJ databases">
        <title>Phylogenomic reconstructions and comparative analyses of Kickxellomycotina fungi.</title>
        <authorList>
            <person name="Reynolds N.K."/>
            <person name="Stajich J.E."/>
            <person name="Barry K."/>
            <person name="Grigoriev I.V."/>
            <person name="Crous P."/>
            <person name="Smith M.E."/>
        </authorList>
    </citation>
    <scope>NUCLEOTIDE SEQUENCE</scope>
    <source>
        <strain evidence="1">RSA 2271</strain>
    </source>
</reference>
<accession>A0ACC1HKI0</accession>
<keyword evidence="2" id="KW-1185">Reference proteome</keyword>
<dbReference type="Proteomes" id="UP001145114">
    <property type="component" value="Unassembled WGS sequence"/>
</dbReference>
<gene>
    <name evidence="1" type="ORF">EV182_000639</name>
</gene>
<protein>
    <submittedName>
        <fullName evidence="1">Uncharacterized protein</fullName>
    </submittedName>
</protein>